<evidence type="ECO:0000256" key="1">
    <source>
        <dbReference type="SAM" id="MobiDB-lite"/>
    </source>
</evidence>
<reference evidence="2 3" key="1">
    <citation type="journal article" date="2019" name="Commun. Biol.">
        <title>The bagworm genome reveals a unique fibroin gene that provides high tensile strength.</title>
        <authorList>
            <person name="Kono N."/>
            <person name="Nakamura H."/>
            <person name="Ohtoshi R."/>
            <person name="Tomita M."/>
            <person name="Numata K."/>
            <person name="Arakawa K."/>
        </authorList>
    </citation>
    <scope>NUCLEOTIDE SEQUENCE [LARGE SCALE GENOMIC DNA]</scope>
</reference>
<accession>A0A4C1Y5F4</accession>
<dbReference type="Proteomes" id="UP000299102">
    <property type="component" value="Unassembled WGS sequence"/>
</dbReference>
<protein>
    <submittedName>
        <fullName evidence="2">Uncharacterized protein</fullName>
    </submittedName>
</protein>
<evidence type="ECO:0000313" key="2">
    <source>
        <dbReference type="EMBL" id="GBP70573.1"/>
    </source>
</evidence>
<sequence>MHRRSRPDGRERHSSGPFDPSKAQFTSGGNPLRSKNLKGFNNSPWEASRVRYKRRVDFFIFYMKRLYFSQDFDVDPSRFYDSNHDPCVTLPIPF</sequence>
<comment type="caution">
    <text evidence="2">The sequence shown here is derived from an EMBL/GenBank/DDBJ whole genome shotgun (WGS) entry which is preliminary data.</text>
</comment>
<name>A0A4C1Y5F4_EUMVA</name>
<proteinExistence type="predicted"/>
<keyword evidence="3" id="KW-1185">Reference proteome</keyword>
<organism evidence="2 3">
    <name type="scientific">Eumeta variegata</name>
    <name type="common">Bagworm moth</name>
    <name type="synonym">Eumeta japonica</name>
    <dbReference type="NCBI Taxonomy" id="151549"/>
    <lineage>
        <taxon>Eukaryota</taxon>
        <taxon>Metazoa</taxon>
        <taxon>Ecdysozoa</taxon>
        <taxon>Arthropoda</taxon>
        <taxon>Hexapoda</taxon>
        <taxon>Insecta</taxon>
        <taxon>Pterygota</taxon>
        <taxon>Neoptera</taxon>
        <taxon>Endopterygota</taxon>
        <taxon>Lepidoptera</taxon>
        <taxon>Glossata</taxon>
        <taxon>Ditrysia</taxon>
        <taxon>Tineoidea</taxon>
        <taxon>Psychidae</taxon>
        <taxon>Oiketicinae</taxon>
        <taxon>Eumeta</taxon>
    </lineage>
</organism>
<evidence type="ECO:0000313" key="3">
    <source>
        <dbReference type="Proteomes" id="UP000299102"/>
    </source>
</evidence>
<feature type="compositionally biased region" description="Basic and acidic residues" evidence="1">
    <location>
        <begin position="1"/>
        <end position="14"/>
    </location>
</feature>
<gene>
    <name evidence="2" type="ORF">EVAR_54382_1</name>
</gene>
<dbReference type="AlphaFoldDB" id="A0A4C1Y5F4"/>
<dbReference type="EMBL" id="BGZK01001079">
    <property type="protein sequence ID" value="GBP70573.1"/>
    <property type="molecule type" value="Genomic_DNA"/>
</dbReference>
<feature type="region of interest" description="Disordered" evidence="1">
    <location>
        <begin position="1"/>
        <end position="40"/>
    </location>
</feature>